<accession>A0ABP6RW13</accession>
<organism evidence="2 3">
    <name type="scientific">Saccharopolyspora gregorii</name>
    <dbReference type="NCBI Taxonomy" id="33914"/>
    <lineage>
        <taxon>Bacteria</taxon>
        <taxon>Bacillati</taxon>
        <taxon>Actinomycetota</taxon>
        <taxon>Actinomycetes</taxon>
        <taxon>Pseudonocardiales</taxon>
        <taxon>Pseudonocardiaceae</taxon>
        <taxon>Saccharopolyspora</taxon>
    </lineage>
</organism>
<feature type="domain" description="DUF4326" evidence="1">
    <location>
        <begin position="69"/>
        <end position="130"/>
    </location>
</feature>
<dbReference type="EMBL" id="BAAAYK010000038">
    <property type="protein sequence ID" value="GAA3361658.1"/>
    <property type="molecule type" value="Genomic_DNA"/>
</dbReference>
<gene>
    <name evidence="2" type="ORF">GCM10020366_46490</name>
</gene>
<protein>
    <recommendedName>
        <fullName evidence="1">DUF4326 domain-containing protein</fullName>
    </recommendedName>
</protein>
<sequence length="134" mass="15358">MSKLPAQLPQEAAKWTDDERERASQLLDGRATVVNVRKNGPHRHLLPWLEREGLLTYVGHSGPRHSWPASDFASPFVKEAKQDRAAMVQHYEQWLDEQPELLRRLRQGELNGRALGCWCAPEQCHADVLAHRAH</sequence>
<proteinExistence type="predicted"/>
<evidence type="ECO:0000313" key="2">
    <source>
        <dbReference type="EMBL" id="GAA3361658.1"/>
    </source>
</evidence>
<dbReference type="InterPro" id="IPR025475">
    <property type="entry name" value="DUF4326"/>
</dbReference>
<dbReference type="Proteomes" id="UP001500483">
    <property type="component" value="Unassembled WGS sequence"/>
</dbReference>
<comment type="caution">
    <text evidence="2">The sequence shown here is derived from an EMBL/GenBank/DDBJ whole genome shotgun (WGS) entry which is preliminary data.</text>
</comment>
<evidence type="ECO:0000259" key="1">
    <source>
        <dbReference type="Pfam" id="PF14216"/>
    </source>
</evidence>
<dbReference type="Pfam" id="PF14216">
    <property type="entry name" value="DUF4326"/>
    <property type="match status" value="1"/>
</dbReference>
<keyword evidence="3" id="KW-1185">Reference proteome</keyword>
<reference evidence="3" key="1">
    <citation type="journal article" date="2019" name="Int. J. Syst. Evol. Microbiol.">
        <title>The Global Catalogue of Microorganisms (GCM) 10K type strain sequencing project: providing services to taxonomists for standard genome sequencing and annotation.</title>
        <authorList>
            <consortium name="The Broad Institute Genomics Platform"/>
            <consortium name="The Broad Institute Genome Sequencing Center for Infectious Disease"/>
            <person name="Wu L."/>
            <person name="Ma J."/>
        </authorList>
    </citation>
    <scope>NUCLEOTIDE SEQUENCE [LARGE SCALE GENOMIC DNA]</scope>
    <source>
        <strain evidence="3">JCM 9687</strain>
    </source>
</reference>
<name>A0ABP6RW13_9PSEU</name>
<evidence type="ECO:0000313" key="3">
    <source>
        <dbReference type="Proteomes" id="UP001500483"/>
    </source>
</evidence>
<dbReference type="RefSeq" id="WP_344929381.1">
    <property type="nucleotide sequence ID" value="NZ_BAAAYK010000038.1"/>
</dbReference>